<feature type="compositionally biased region" description="Polar residues" evidence="1">
    <location>
        <begin position="218"/>
        <end position="230"/>
    </location>
</feature>
<feature type="region of interest" description="Disordered" evidence="1">
    <location>
        <begin position="1"/>
        <end position="77"/>
    </location>
</feature>
<name>A0A6J5RN41_9CAUD</name>
<feature type="region of interest" description="Disordered" evidence="1">
    <location>
        <begin position="218"/>
        <end position="241"/>
    </location>
</feature>
<protein>
    <submittedName>
        <fullName evidence="2">Putative protease</fullName>
    </submittedName>
</protein>
<proteinExistence type="predicted"/>
<keyword evidence="2" id="KW-0645">Protease</keyword>
<feature type="compositionally biased region" description="Low complexity" evidence="1">
    <location>
        <begin position="1"/>
        <end position="42"/>
    </location>
</feature>
<organism evidence="2">
    <name type="scientific">uncultured Caudovirales phage</name>
    <dbReference type="NCBI Taxonomy" id="2100421"/>
    <lineage>
        <taxon>Viruses</taxon>
        <taxon>Duplodnaviria</taxon>
        <taxon>Heunggongvirae</taxon>
        <taxon>Uroviricota</taxon>
        <taxon>Caudoviricetes</taxon>
        <taxon>Peduoviridae</taxon>
        <taxon>Maltschvirus</taxon>
        <taxon>Maltschvirus maltsch</taxon>
    </lineage>
</organism>
<sequence length="241" mass="24896">MSEANTATTETTGTEAPAGNTAETGASTAPAGGEQQQSSETGQGEGQGAGNETGDTVAAPNESEAPKGDEGGDALGAPEQYADFTVPEDVELKGEMLDGLTAFAKAHNLNQAQAQALVDLGVKQAQTIADNFHAQVSETPIALPAVWAQKWSAQTTADPEIGGANLKPTMDLSRRVFATFASPGLVQFLNETGLTHHPEIIRFVNAVGKVMSEDTLVTTQGGQNKPNSGKSAAEVLYPDMK</sequence>
<accession>A0A6J5RN41</accession>
<evidence type="ECO:0000313" key="2">
    <source>
        <dbReference type="EMBL" id="CAB4198783.1"/>
    </source>
</evidence>
<dbReference type="EMBL" id="LR797273">
    <property type="protein sequence ID" value="CAB4198783.1"/>
    <property type="molecule type" value="Genomic_DNA"/>
</dbReference>
<keyword evidence="2" id="KW-0378">Hydrolase</keyword>
<dbReference type="GO" id="GO:0006508">
    <property type="term" value="P:proteolysis"/>
    <property type="evidence" value="ECO:0007669"/>
    <property type="project" value="UniProtKB-KW"/>
</dbReference>
<gene>
    <name evidence="2" type="ORF">UFOVP1324_10</name>
</gene>
<dbReference type="GO" id="GO:0008233">
    <property type="term" value="F:peptidase activity"/>
    <property type="evidence" value="ECO:0007669"/>
    <property type="project" value="UniProtKB-KW"/>
</dbReference>
<evidence type="ECO:0000256" key="1">
    <source>
        <dbReference type="SAM" id="MobiDB-lite"/>
    </source>
</evidence>
<reference evidence="2" key="1">
    <citation type="submission" date="2020-05" db="EMBL/GenBank/DDBJ databases">
        <authorList>
            <person name="Chiriac C."/>
            <person name="Salcher M."/>
            <person name="Ghai R."/>
            <person name="Kavagutti S V."/>
        </authorList>
    </citation>
    <scope>NUCLEOTIDE SEQUENCE</scope>
</reference>